<accession>A0A0F4GTW8</accession>
<evidence type="ECO:0000256" key="1">
    <source>
        <dbReference type="SAM" id="Coils"/>
    </source>
</evidence>
<gene>
    <name evidence="3" type="ORF">TI39_contig328g00022</name>
</gene>
<keyword evidence="4" id="KW-1185">Reference proteome</keyword>
<comment type="caution">
    <text evidence="3">The sequence shown here is derived from an EMBL/GenBank/DDBJ whole genome shotgun (WGS) entry which is preliminary data.</text>
</comment>
<dbReference type="EMBL" id="LAFY01000320">
    <property type="protein sequence ID" value="KJY00473.1"/>
    <property type="molecule type" value="Genomic_DNA"/>
</dbReference>
<organism evidence="3 4">
    <name type="scientific">Zymoseptoria brevis</name>
    <dbReference type="NCBI Taxonomy" id="1047168"/>
    <lineage>
        <taxon>Eukaryota</taxon>
        <taxon>Fungi</taxon>
        <taxon>Dikarya</taxon>
        <taxon>Ascomycota</taxon>
        <taxon>Pezizomycotina</taxon>
        <taxon>Dothideomycetes</taxon>
        <taxon>Dothideomycetidae</taxon>
        <taxon>Mycosphaerellales</taxon>
        <taxon>Mycosphaerellaceae</taxon>
        <taxon>Zymoseptoria</taxon>
    </lineage>
</organism>
<keyword evidence="1" id="KW-0175">Coiled coil</keyword>
<proteinExistence type="predicted"/>
<feature type="coiled-coil region" evidence="1">
    <location>
        <begin position="83"/>
        <end position="145"/>
    </location>
</feature>
<feature type="chain" id="PRO_5002469012" description="Secreted protein" evidence="2">
    <location>
        <begin position="20"/>
        <end position="182"/>
    </location>
</feature>
<dbReference type="Proteomes" id="UP000033647">
    <property type="component" value="Unassembled WGS sequence"/>
</dbReference>
<keyword evidence="2" id="KW-0732">Signal</keyword>
<protein>
    <recommendedName>
        <fullName evidence="5">Secreted protein</fullName>
    </recommendedName>
</protein>
<dbReference type="AlphaFoldDB" id="A0A0F4GTW8"/>
<evidence type="ECO:0000313" key="4">
    <source>
        <dbReference type="Proteomes" id="UP000033647"/>
    </source>
</evidence>
<dbReference type="OrthoDB" id="10422531at2759"/>
<reference evidence="3 4" key="1">
    <citation type="submission" date="2015-03" db="EMBL/GenBank/DDBJ databases">
        <title>RNA-seq based gene annotation and comparative genomics of four Zymoseptoria species reveal species-specific pathogenicity related genes and transposable element activity.</title>
        <authorList>
            <person name="Grandaubert J."/>
            <person name="Bhattacharyya A."/>
            <person name="Stukenbrock E.H."/>
        </authorList>
    </citation>
    <scope>NUCLEOTIDE SEQUENCE [LARGE SCALE GENOMIC DNA]</scope>
    <source>
        <strain evidence="3 4">Zb18110</strain>
    </source>
</reference>
<evidence type="ECO:0000256" key="2">
    <source>
        <dbReference type="SAM" id="SignalP"/>
    </source>
</evidence>
<evidence type="ECO:0000313" key="3">
    <source>
        <dbReference type="EMBL" id="KJY00473.1"/>
    </source>
</evidence>
<name>A0A0F4GTW8_9PEZI</name>
<evidence type="ECO:0008006" key="5">
    <source>
        <dbReference type="Google" id="ProtNLM"/>
    </source>
</evidence>
<sequence length="182" mass="20674">MQRILSITLLALCAGNVLAAPDTQEDQDSSTSTSKDCYVDQSGKHFCGQPLSDLKCQYRSQCADKVWTQQYPPSPEHQACIDLDKNIREKEALEHDRSQYQDQCADRVWPDIFPPVPAEQACIDLAKKIDEREGLERMKNQYQEQCADAVFIDIHPPSEEEQACIDLKKSIGKKEEELDQGK</sequence>
<feature type="signal peptide" evidence="2">
    <location>
        <begin position="1"/>
        <end position="19"/>
    </location>
</feature>